<gene>
    <name evidence="1" type="ORF">CPAG_07623</name>
</gene>
<reference evidence="2" key="2">
    <citation type="journal article" date="2009" name="Genome Res.">
        <title>Comparative genomic analyses of the human fungal pathogens Coccidioides and their relatives.</title>
        <authorList>
            <person name="Sharpton T.J."/>
            <person name="Stajich J.E."/>
            <person name="Rounsley S.D."/>
            <person name="Gardner M.J."/>
            <person name="Wortman J.R."/>
            <person name="Jordar V.S."/>
            <person name="Maiti R."/>
            <person name="Kodira C.D."/>
            <person name="Neafsey D.E."/>
            <person name="Zeng Q."/>
            <person name="Hung C.-Y."/>
            <person name="McMahan C."/>
            <person name="Muszewska A."/>
            <person name="Grynberg M."/>
            <person name="Mandel M.A."/>
            <person name="Kellner E.M."/>
            <person name="Barker B.M."/>
            <person name="Galgiani J.N."/>
            <person name="Orbach M.J."/>
            <person name="Kirkland T.N."/>
            <person name="Cole G.T."/>
            <person name="Henn M.R."/>
            <person name="Birren B.W."/>
            <person name="Taylor J.W."/>
        </authorList>
    </citation>
    <scope>NUCLEOTIDE SEQUENCE [LARGE SCALE GENOMIC DNA]</scope>
    <source>
        <strain evidence="2">RMSCC 3488</strain>
    </source>
</reference>
<name>A0A0J6FDY5_COCPO</name>
<protein>
    <submittedName>
        <fullName evidence="1">Uncharacterized protein</fullName>
    </submittedName>
</protein>
<dbReference type="VEuPathDB" id="FungiDB:CPAG_07623"/>
<dbReference type="EMBL" id="DS268113">
    <property type="protein sequence ID" value="KMM71316.1"/>
    <property type="molecule type" value="Genomic_DNA"/>
</dbReference>
<reference evidence="2" key="3">
    <citation type="journal article" date="2010" name="Genome Res.">
        <title>Population genomic sequencing of Coccidioides fungi reveals recent hybridization and transposon control.</title>
        <authorList>
            <person name="Neafsey D.E."/>
            <person name="Barker B.M."/>
            <person name="Sharpton T.J."/>
            <person name="Stajich J.E."/>
            <person name="Park D.J."/>
            <person name="Whiston E."/>
            <person name="Hung C.-Y."/>
            <person name="McMahan C."/>
            <person name="White J."/>
            <person name="Sykes S."/>
            <person name="Heiman D."/>
            <person name="Young S."/>
            <person name="Zeng Q."/>
            <person name="Abouelleil A."/>
            <person name="Aftuck L."/>
            <person name="Bessette D."/>
            <person name="Brown A."/>
            <person name="FitzGerald M."/>
            <person name="Lui A."/>
            <person name="Macdonald J.P."/>
            <person name="Priest M."/>
            <person name="Orbach M.J."/>
            <person name="Galgiani J.N."/>
            <person name="Kirkland T.N."/>
            <person name="Cole G.T."/>
            <person name="Birren B.W."/>
            <person name="Henn M.R."/>
            <person name="Taylor J.W."/>
            <person name="Rounsley S.D."/>
        </authorList>
    </citation>
    <scope>NUCLEOTIDE SEQUENCE [LARGE SCALE GENOMIC DNA]</scope>
    <source>
        <strain evidence="2">RMSCC 3488</strain>
    </source>
</reference>
<reference evidence="1 2" key="1">
    <citation type="submission" date="2007-06" db="EMBL/GenBank/DDBJ databases">
        <title>The Genome Sequence of Coccidioides posadasii RMSCC_3488.</title>
        <authorList>
            <consortium name="Coccidioides Genome Resources Consortium"/>
            <consortium name="The Broad Institute Genome Sequencing Platform"/>
            <person name="Henn M.R."/>
            <person name="Sykes S."/>
            <person name="Young S."/>
            <person name="Jaffe D."/>
            <person name="Berlin A."/>
            <person name="Alvarez P."/>
            <person name="Butler J."/>
            <person name="Gnerre S."/>
            <person name="Grabherr M."/>
            <person name="Mauceli E."/>
            <person name="Brockman W."/>
            <person name="Kodira C."/>
            <person name="Alvarado L."/>
            <person name="Zeng Q."/>
            <person name="Crawford M."/>
            <person name="Antoine C."/>
            <person name="Devon K."/>
            <person name="Galgiani J."/>
            <person name="Orsborn K."/>
            <person name="Lewis M.L."/>
            <person name="Nusbaum C."/>
            <person name="Galagan J."/>
            <person name="Birren B."/>
        </authorList>
    </citation>
    <scope>NUCLEOTIDE SEQUENCE [LARGE SCALE GENOMIC DNA]</scope>
    <source>
        <strain evidence="1 2">RMSCC 3488</strain>
    </source>
</reference>
<dbReference type="Proteomes" id="UP000054567">
    <property type="component" value="Unassembled WGS sequence"/>
</dbReference>
<accession>A0A0J6FDY5</accession>
<sequence>MQLVFHRRRAKGCNKKRNLGCWVRTEKAADRHQLLVGSRLNFQWCGPRSALVKTPTKEDHYLQQEIKNIGNAPRPRMPPWFQGVRQDTFSCRHGDGEPMSRNHDGWWPGGPLSYAPEASVLESMCRTLQPLIISAGLAMHFEGAVALQGPLGLKSARERRCSGTSGRINNVVN</sequence>
<dbReference type="AlphaFoldDB" id="A0A0J6FDY5"/>
<evidence type="ECO:0000313" key="2">
    <source>
        <dbReference type="Proteomes" id="UP000054567"/>
    </source>
</evidence>
<proteinExistence type="predicted"/>
<organism evidence="1 2">
    <name type="scientific">Coccidioides posadasii RMSCC 3488</name>
    <dbReference type="NCBI Taxonomy" id="454284"/>
    <lineage>
        <taxon>Eukaryota</taxon>
        <taxon>Fungi</taxon>
        <taxon>Dikarya</taxon>
        <taxon>Ascomycota</taxon>
        <taxon>Pezizomycotina</taxon>
        <taxon>Eurotiomycetes</taxon>
        <taxon>Eurotiomycetidae</taxon>
        <taxon>Onygenales</taxon>
        <taxon>Onygenaceae</taxon>
        <taxon>Coccidioides</taxon>
    </lineage>
</organism>
<evidence type="ECO:0000313" key="1">
    <source>
        <dbReference type="EMBL" id="KMM71316.1"/>
    </source>
</evidence>